<dbReference type="SMART" id="SM00342">
    <property type="entry name" value="HTH_ARAC"/>
    <property type="match status" value="1"/>
</dbReference>
<dbReference type="InterPro" id="IPR020449">
    <property type="entry name" value="Tscrpt_reg_AraC-type_HTH"/>
</dbReference>
<dbReference type="InterPro" id="IPR014710">
    <property type="entry name" value="RmlC-like_jellyroll"/>
</dbReference>
<dbReference type="Pfam" id="PF07883">
    <property type="entry name" value="Cupin_2"/>
    <property type="match status" value="1"/>
</dbReference>
<keyword evidence="6" id="KW-1185">Reference proteome</keyword>
<sequence>MTTTYRLSSHLLHSNIPFCIQPAIHDGAFHLHRHDFSELMIVLSGQAEHIVGKQRSTIKTGDVFVINGTVEHGFSNANELMIFNLMFDERKPFFETPAIRVLPGYQALFNIDPLAREQESSVPYLNIQGDILAHVERLLKEIYTEYNEAKLGFESVLTAMLQHLAVLLVRNYPEQANAKQKNTLALARALSFIEQHYYDPSLRANDIATRSFLSTRQLERLFHQFFQTTPSQYLNDKRISRAKELLASDINLNINQIAENCGFNDSNYFSRVFRKQTELSPREYRKLQFVITR</sequence>
<dbReference type="RefSeq" id="WP_272139989.1">
    <property type="nucleotide sequence ID" value="NZ_JAQLOI010000003.1"/>
</dbReference>
<dbReference type="InterPro" id="IPR018062">
    <property type="entry name" value="HTH_AraC-typ_CS"/>
</dbReference>
<dbReference type="Gene3D" id="1.10.10.60">
    <property type="entry name" value="Homeodomain-like"/>
    <property type="match status" value="2"/>
</dbReference>
<dbReference type="InterPro" id="IPR013096">
    <property type="entry name" value="Cupin_2"/>
</dbReference>
<evidence type="ECO:0000313" key="5">
    <source>
        <dbReference type="EMBL" id="MDB1125876.1"/>
    </source>
</evidence>
<dbReference type="PANTHER" id="PTHR43280">
    <property type="entry name" value="ARAC-FAMILY TRANSCRIPTIONAL REGULATOR"/>
    <property type="match status" value="1"/>
</dbReference>
<comment type="caution">
    <text evidence="5">The sequence shown here is derived from an EMBL/GenBank/DDBJ whole genome shotgun (WGS) entry which is preliminary data.</text>
</comment>
<reference evidence="5 6" key="1">
    <citation type="submission" date="2023-01" db="EMBL/GenBank/DDBJ databases">
        <title>Vibrio sp. KJ40-1 sp.nov, isolated from marine algae.</title>
        <authorList>
            <person name="Butt M."/>
            <person name="Kim J.M.J."/>
            <person name="Jeon C.O.C."/>
        </authorList>
    </citation>
    <scope>NUCLEOTIDE SEQUENCE [LARGE SCALE GENOMIC DNA]</scope>
    <source>
        <strain evidence="5 6">KJ40-1</strain>
    </source>
</reference>
<dbReference type="PANTHER" id="PTHR43280:SF28">
    <property type="entry name" value="HTH-TYPE TRANSCRIPTIONAL ACTIVATOR RHAS"/>
    <property type="match status" value="1"/>
</dbReference>
<dbReference type="InterPro" id="IPR011051">
    <property type="entry name" value="RmlC_Cupin_sf"/>
</dbReference>
<keyword evidence="1" id="KW-0805">Transcription regulation</keyword>
<evidence type="ECO:0000256" key="1">
    <source>
        <dbReference type="ARBA" id="ARBA00023015"/>
    </source>
</evidence>
<evidence type="ECO:0000259" key="4">
    <source>
        <dbReference type="PROSITE" id="PS01124"/>
    </source>
</evidence>
<dbReference type="Gene3D" id="2.60.120.10">
    <property type="entry name" value="Jelly Rolls"/>
    <property type="match status" value="1"/>
</dbReference>
<dbReference type="PROSITE" id="PS01124">
    <property type="entry name" value="HTH_ARAC_FAMILY_2"/>
    <property type="match status" value="1"/>
</dbReference>
<dbReference type="SUPFAM" id="SSF51182">
    <property type="entry name" value="RmlC-like cupins"/>
    <property type="match status" value="1"/>
</dbReference>
<evidence type="ECO:0000256" key="2">
    <source>
        <dbReference type="ARBA" id="ARBA00023125"/>
    </source>
</evidence>
<keyword evidence="3" id="KW-0804">Transcription</keyword>
<organism evidence="5 6">
    <name type="scientific">Vibrio algarum</name>
    <dbReference type="NCBI Taxonomy" id="3020714"/>
    <lineage>
        <taxon>Bacteria</taxon>
        <taxon>Pseudomonadati</taxon>
        <taxon>Pseudomonadota</taxon>
        <taxon>Gammaproteobacteria</taxon>
        <taxon>Vibrionales</taxon>
        <taxon>Vibrionaceae</taxon>
        <taxon>Vibrio</taxon>
    </lineage>
</organism>
<dbReference type="InterPro" id="IPR018060">
    <property type="entry name" value="HTH_AraC"/>
</dbReference>
<dbReference type="InterPro" id="IPR009057">
    <property type="entry name" value="Homeodomain-like_sf"/>
</dbReference>
<dbReference type="SUPFAM" id="SSF46689">
    <property type="entry name" value="Homeodomain-like"/>
    <property type="match status" value="2"/>
</dbReference>
<accession>A0ABT4YWD3</accession>
<dbReference type="Pfam" id="PF12833">
    <property type="entry name" value="HTH_18"/>
    <property type="match status" value="1"/>
</dbReference>
<evidence type="ECO:0000256" key="3">
    <source>
        <dbReference type="ARBA" id="ARBA00023163"/>
    </source>
</evidence>
<gene>
    <name evidence="5" type="ORF">PGX00_20310</name>
</gene>
<keyword evidence="2" id="KW-0238">DNA-binding</keyword>
<dbReference type="PROSITE" id="PS00041">
    <property type="entry name" value="HTH_ARAC_FAMILY_1"/>
    <property type="match status" value="1"/>
</dbReference>
<dbReference type="EMBL" id="JAQLOI010000003">
    <property type="protein sequence ID" value="MDB1125876.1"/>
    <property type="molecule type" value="Genomic_DNA"/>
</dbReference>
<dbReference type="Proteomes" id="UP001210678">
    <property type="component" value="Unassembled WGS sequence"/>
</dbReference>
<evidence type="ECO:0000313" key="6">
    <source>
        <dbReference type="Proteomes" id="UP001210678"/>
    </source>
</evidence>
<proteinExistence type="predicted"/>
<name>A0ABT4YWD3_9VIBR</name>
<protein>
    <submittedName>
        <fullName evidence="5">AraC family transcriptional regulator</fullName>
    </submittedName>
</protein>
<dbReference type="PRINTS" id="PR00032">
    <property type="entry name" value="HTHARAC"/>
</dbReference>
<feature type="domain" description="HTH araC/xylS-type" evidence="4">
    <location>
        <begin position="187"/>
        <end position="287"/>
    </location>
</feature>